<reference evidence="13 14" key="1">
    <citation type="journal article" date="2017" name="PLoS Biol.">
        <title>The sea cucumber genome provides insights into morphological evolution and visceral regeneration.</title>
        <authorList>
            <person name="Zhang X."/>
            <person name="Sun L."/>
            <person name="Yuan J."/>
            <person name="Sun Y."/>
            <person name="Gao Y."/>
            <person name="Zhang L."/>
            <person name="Li S."/>
            <person name="Dai H."/>
            <person name="Hamel J.F."/>
            <person name="Liu C."/>
            <person name="Yu Y."/>
            <person name="Liu S."/>
            <person name="Lin W."/>
            <person name="Guo K."/>
            <person name="Jin S."/>
            <person name="Xu P."/>
            <person name="Storey K.B."/>
            <person name="Huan P."/>
            <person name="Zhang T."/>
            <person name="Zhou Y."/>
            <person name="Zhang J."/>
            <person name="Lin C."/>
            <person name="Li X."/>
            <person name="Xing L."/>
            <person name="Huo D."/>
            <person name="Sun M."/>
            <person name="Wang L."/>
            <person name="Mercier A."/>
            <person name="Li F."/>
            <person name="Yang H."/>
            <person name="Xiang J."/>
        </authorList>
    </citation>
    <scope>NUCLEOTIDE SEQUENCE [LARGE SCALE GENOMIC DNA]</scope>
    <source>
        <strain evidence="13">Shaxun</strain>
        <tissue evidence="13">Muscle</tissue>
    </source>
</reference>
<dbReference type="Pfam" id="PF00096">
    <property type="entry name" value="zf-C2H2"/>
    <property type="match status" value="4"/>
</dbReference>
<protein>
    <submittedName>
        <fullName evidence="13">Putative PR domain zinc finger protein 4-like</fullName>
    </submittedName>
</protein>
<evidence type="ECO:0000256" key="4">
    <source>
        <dbReference type="ARBA" id="ARBA00022771"/>
    </source>
</evidence>
<keyword evidence="14" id="KW-1185">Reference proteome</keyword>
<keyword evidence="3" id="KW-0677">Repeat</keyword>
<feature type="domain" description="C2H2-type" evidence="11">
    <location>
        <begin position="261"/>
        <end position="288"/>
    </location>
</feature>
<dbReference type="PROSITE" id="PS50157">
    <property type="entry name" value="ZINC_FINGER_C2H2_2"/>
    <property type="match status" value="7"/>
</dbReference>
<dbReference type="Proteomes" id="UP000230750">
    <property type="component" value="Unassembled WGS sequence"/>
</dbReference>
<dbReference type="Pfam" id="PF21549">
    <property type="entry name" value="PRDM2_PR"/>
    <property type="match status" value="1"/>
</dbReference>
<feature type="domain" description="C2H2-type" evidence="11">
    <location>
        <begin position="118"/>
        <end position="146"/>
    </location>
</feature>
<dbReference type="PANTHER" id="PTHR24409:SF295">
    <property type="entry name" value="AZ2-RELATED"/>
    <property type="match status" value="1"/>
</dbReference>
<dbReference type="Pfam" id="PF13912">
    <property type="entry name" value="zf-C2H2_6"/>
    <property type="match status" value="1"/>
</dbReference>
<feature type="domain" description="C2H2-type" evidence="11">
    <location>
        <begin position="149"/>
        <end position="176"/>
    </location>
</feature>
<comment type="caution">
    <text evidence="13">The sequence shown here is derived from an EMBL/GenBank/DDBJ whole genome shotgun (WGS) entry which is preliminary data.</text>
</comment>
<dbReference type="InterPro" id="IPR046341">
    <property type="entry name" value="SET_dom_sf"/>
</dbReference>
<name>A0A2G8LFP7_STIJA</name>
<feature type="domain" description="C2H2-type" evidence="11">
    <location>
        <begin position="205"/>
        <end position="232"/>
    </location>
</feature>
<dbReference type="STRING" id="307972.A0A2G8LFP7"/>
<evidence type="ECO:0000313" key="14">
    <source>
        <dbReference type="Proteomes" id="UP000230750"/>
    </source>
</evidence>
<keyword evidence="7" id="KW-0238">DNA-binding</keyword>
<dbReference type="SMART" id="SM00355">
    <property type="entry name" value="ZnF_C2H2"/>
    <property type="match status" value="7"/>
</dbReference>
<feature type="domain" description="C2H2-type" evidence="11">
    <location>
        <begin position="177"/>
        <end position="204"/>
    </location>
</feature>
<dbReference type="GO" id="GO:0000981">
    <property type="term" value="F:DNA-binding transcription factor activity, RNA polymerase II-specific"/>
    <property type="evidence" value="ECO:0007669"/>
    <property type="project" value="TreeGrafter"/>
</dbReference>
<accession>A0A2G8LFP7</accession>
<evidence type="ECO:0000259" key="11">
    <source>
        <dbReference type="PROSITE" id="PS50157"/>
    </source>
</evidence>
<dbReference type="GO" id="GO:0005634">
    <property type="term" value="C:nucleus"/>
    <property type="evidence" value="ECO:0007669"/>
    <property type="project" value="UniProtKB-SubCell"/>
</dbReference>
<dbReference type="PROSITE" id="PS50280">
    <property type="entry name" value="SET"/>
    <property type="match status" value="1"/>
</dbReference>
<proteinExistence type="predicted"/>
<organism evidence="13 14">
    <name type="scientific">Stichopus japonicus</name>
    <name type="common">Sea cucumber</name>
    <dbReference type="NCBI Taxonomy" id="307972"/>
    <lineage>
        <taxon>Eukaryota</taxon>
        <taxon>Metazoa</taxon>
        <taxon>Echinodermata</taxon>
        <taxon>Eleutherozoa</taxon>
        <taxon>Echinozoa</taxon>
        <taxon>Holothuroidea</taxon>
        <taxon>Aspidochirotacea</taxon>
        <taxon>Aspidochirotida</taxon>
        <taxon>Stichopodidae</taxon>
        <taxon>Apostichopus</taxon>
    </lineage>
</organism>
<evidence type="ECO:0000256" key="1">
    <source>
        <dbReference type="ARBA" id="ARBA00004123"/>
    </source>
</evidence>
<evidence type="ECO:0000256" key="10">
    <source>
        <dbReference type="PROSITE-ProRule" id="PRU00042"/>
    </source>
</evidence>
<dbReference type="FunFam" id="3.30.160.60:FF:000446">
    <property type="entry name" value="Zinc finger protein"/>
    <property type="match status" value="1"/>
</dbReference>
<dbReference type="OrthoDB" id="654211at2759"/>
<dbReference type="PANTHER" id="PTHR24409">
    <property type="entry name" value="ZINC FINGER PROTEIN 142"/>
    <property type="match status" value="1"/>
</dbReference>
<dbReference type="InterPro" id="IPR001214">
    <property type="entry name" value="SET_dom"/>
</dbReference>
<evidence type="ECO:0000256" key="7">
    <source>
        <dbReference type="ARBA" id="ARBA00023125"/>
    </source>
</evidence>
<evidence type="ECO:0000313" key="13">
    <source>
        <dbReference type="EMBL" id="PIK59078.1"/>
    </source>
</evidence>
<keyword evidence="4 10" id="KW-0863">Zinc-finger</keyword>
<gene>
    <name evidence="13" type="ORF">BSL78_04035</name>
</gene>
<feature type="domain" description="SET" evidence="12">
    <location>
        <begin position="1"/>
        <end position="101"/>
    </location>
</feature>
<feature type="domain" description="C2H2-type" evidence="11">
    <location>
        <begin position="233"/>
        <end position="260"/>
    </location>
</feature>
<feature type="non-terminal residue" evidence="13">
    <location>
        <position position="1"/>
    </location>
</feature>
<dbReference type="FunFam" id="3.30.160.60:FF:001289">
    <property type="entry name" value="Zinc finger protein 574"/>
    <property type="match status" value="1"/>
</dbReference>
<evidence type="ECO:0000256" key="5">
    <source>
        <dbReference type="ARBA" id="ARBA00022833"/>
    </source>
</evidence>
<dbReference type="AlphaFoldDB" id="A0A2G8LFP7"/>
<dbReference type="Gene3D" id="2.170.270.10">
    <property type="entry name" value="SET domain"/>
    <property type="match status" value="1"/>
</dbReference>
<evidence type="ECO:0000256" key="3">
    <source>
        <dbReference type="ARBA" id="ARBA00022737"/>
    </source>
</evidence>
<keyword evidence="6" id="KW-0805">Transcription regulation</keyword>
<dbReference type="FunFam" id="3.30.160.60:FF:000275">
    <property type="entry name" value="zinc finger protein 90 homolog"/>
    <property type="match status" value="1"/>
</dbReference>
<comment type="subcellular location">
    <subcellularLocation>
        <location evidence="1">Nucleus</location>
    </subcellularLocation>
</comment>
<dbReference type="EMBL" id="MRZV01000094">
    <property type="protein sequence ID" value="PIK59078.1"/>
    <property type="molecule type" value="Genomic_DNA"/>
</dbReference>
<keyword evidence="9" id="KW-0539">Nucleus</keyword>
<keyword evidence="2" id="KW-0479">Metal-binding</keyword>
<dbReference type="GO" id="GO:0000977">
    <property type="term" value="F:RNA polymerase II transcription regulatory region sequence-specific DNA binding"/>
    <property type="evidence" value="ECO:0007669"/>
    <property type="project" value="TreeGrafter"/>
</dbReference>
<sequence>VWAKEILKVGCRFGPLEGTCLKKLPPEVDGLSPLLWKIFHNSKVKHYLCVKDEDVSNWMMYVKRARKLEEQNLAAHQINGNIYFTSKRDIQVGEELLLWYNKDYAKMCGATRIPEDSFKCNLCGRQFSYRQELDGHIQYRHPSPSERNFICKICSKAFKTSTKLKVHSFKHSGDKPFPCKVCQKSFTDNSNLRRHARIHSGEKKFECGVCGMLFRQKAHLVTHTVTHTGEKKLKCQYCGKTYGRKADLWQHLMFHSQEKKHTCSVCSRSFLRSQHLKNHMVTHTKERNYSCSYCKKTYQTTTHLQRHENSCSKRYNTLARVAQG</sequence>
<dbReference type="PROSITE" id="PS00028">
    <property type="entry name" value="ZINC_FINGER_C2H2_1"/>
    <property type="match status" value="6"/>
</dbReference>
<keyword evidence="8" id="KW-0804">Transcription</keyword>
<evidence type="ECO:0000256" key="2">
    <source>
        <dbReference type="ARBA" id="ARBA00022723"/>
    </source>
</evidence>
<keyword evidence="5" id="KW-0862">Zinc</keyword>
<feature type="domain" description="C2H2-type" evidence="11">
    <location>
        <begin position="289"/>
        <end position="308"/>
    </location>
</feature>
<evidence type="ECO:0000256" key="8">
    <source>
        <dbReference type="ARBA" id="ARBA00023163"/>
    </source>
</evidence>
<dbReference type="InterPro" id="IPR036236">
    <property type="entry name" value="Znf_C2H2_sf"/>
</dbReference>
<evidence type="ECO:0000256" key="9">
    <source>
        <dbReference type="ARBA" id="ARBA00023242"/>
    </source>
</evidence>
<dbReference type="GO" id="GO:0008270">
    <property type="term" value="F:zinc ion binding"/>
    <property type="evidence" value="ECO:0007669"/>
    <property type="project" value="UniProtKB-KW"/>
</dbReference>
<dbReference type="Gene3D" id="3.30.160.60">
    <property type="entry name" value="Classic Zinc Finger"/>
    <property type="match status" value="6"/>
</dbReference>
<evidence type="ECO:0000259" key="12">
    <source>
        <dbReference type="PROSITE" id="PS50280"/>
    </source>
</evidence>
<dbReference type="SUPFAM" id="SSF57667">
    <property type="entry name" value="beta-beta-alpha zinc fingers"/>
    <property type="match status" value="4"/>
</dbReference>
<evidence type="ECO:0000256" key="6">
    <source>
        <dbReference type="ARBA" id="ARBA00023015"/>
    </source>
</evidence>
<dbReference type="InterPro" id="IPR013087">
    <property type="entry name" value="Znf_C2H2_type"/>
</dbReference>
<dbReference type="SUPFAM" id="SSF82199">
    <property type="entry name" value="SET domain"/>
    <property type="match status" value="1"/>
</dbReference>